<proteinExistence type="predicted"/>
<keyword evidence="4" id="KW-1015">Disulfide bond</keyword>
<dbReference type="CDD" id="cd00054">
    <property type="entry name" value="EGF_CA"/>
    <property type="match status" value="1"/>
</dbReference>
<dbReference type="InterPro" id="IPR000152">
    <property type="entry name" value="EGF-type_Asp/Asn_hydroxyl_site"/>
</dbReference>
<feature type="domain" description="EGF-like calcium-binding" evidence="5">
    <location>
        <begin position="1"/>
        <end position="43"/>
    </location>
</feature>
<dbReference type="InterPro" id="IPR001881">
    <property type="entry name" value="EGF-like_Ca-bd_dom"/>
</dbReference>
<dbReference type="InterPro" id="IPR000742">
    <property type="entry name" value="EGF"/>
</dbReference>
<dbReference type="Proteomes" id="UP001177140">
    <property type="component" value="Unassembled WGS sequence"/>
</dbReference>
<dbReference type="FunFam" id="2.10.25.10:FF:000038">
    <property type="entry name" value="Fibrillin 2"/>
    <property type="match status" value="1"/>
</dbReference>
<keyword evidence="9" id="KW-1185">Reference proteome</keyword>
<evidence type="ECO:0000256" key="1">
    <source>
        <dbReference type="ARBA" id="ARBA00022536"/>
    </source>
</evidence>
<keyword evidence="2" id="KW-0732">Signal</keyword>
<evidence type="ECO:0000256" key="2">
    <source>
        <dbReference type="ARBA" id="ARBA00022729"/>
    </source>
</evidence>
<feature type="non-terminal residue" evidence="7">
    <location>
        <position position="57"/>
    </location>
</feature>
<comment type="caution">
    <text evidence="7">The sequence shown here is derived from an EMBL/GenBank/DDBJ whole genome shotgun (WGS) entry which is preliminary data.</text>
</comment>
<dbReference type="Pfam" id="PF07645">
    <property type="entry name" value="EGF_CA"/>
    <property type="match status" value="1"/>
</dbReference>
<dbReference type="EMBL" id="JAJJMA010269536">
    <property type="protein sequence ID" value="MCL7045414.1"/>
    <property type="molecule type" value="Genomic_DNA"/>
</dbReference>
<evidence type="ECO:0000259" key="6">
    <source>
        <dbReference type="SMART" id="SM00181"/>
    </source>
</evidence>
<keyword evidence="1" id="KW-0245">EGF-like domain</keyword>
<evidence type="ECO:0008006" key="10">
    <source>
        <dbReference type="Google" id="ProtNLM"/>
    </source>
</evidence>
<feature type="non-terminal residue" evidence="7">
    <location>
        <position position="1"/>
    </location>
</feature>
<protein>
    <recommendedName>
        <fullName evidence="10">Fibrillin 1</fullName>
    </recommendedName>
</protein>
<reference evidence="7" key="1">
    <citation type="submission" date="2022-03" db="EMBL/GenBank/DDBJ databases">
        <title>A functionally conserved STORR gene fusion in Papaver species that diverged 16.8 million years ago.</title>
        <authorList>
            <person name="Catania T."/>
        </authorList>
    </citation>
    <scope>NUCLEOTIDE SEQUENCE</scope>
    <source>
        <strain evidence="7">S-191538</strain>
    </source>
</reference>
<organism evidence="7 9">
    <name type="scientific">Papaver nudicaule</name>
    <name type="common">Iceland poppy</name>
    <dbReference type="NCBI Taxonomy" id="74823"/>
    <lineage>
        <taxon>Eukaryota</taxon>
        <taxon>Viridiplantae</taxon>
        <taxon>Streptophyta</taxon>
        <taxon>Embryophyta</taxon>
        <taxon>Tracheophyta</taxon>
        <taxon>Spermatophyta</taxon>
        <taxon>Magnoliopsida</taxon>
        <taxon>Ranunculales</taxon>
        <taxon>Papaveraceae</taxon>
        <taxon>Papaveroideae</taxon>
        <taxon>Papaver</taxon>
    </lineage>
</organism>
<keyword evidence="3" id="KW-0677">Repeat</keyword>
<feature type="domain" description="EGF-like" evidence="6">
    <location>
        <begin position="3"/>
        <end position="43"/>
    </location>
</feature>
<dbReference type="SMART" id="SM00179">
    <property type="entry name" value="EGF_CA"/>
    <property type="match status" value="1"/>
</dbReference>
<dbReference type="GO" id="GO:0005509">
    <property type="term" value="F:calcium ion binding"/>
    <property type="evidence" value="ECO:0007669"/>
    <property type="project" value="InterPro"/>
</dbReference>
<dbReference type="EMBL" id="JAJJMA010060404">
    <property type="protein sequence ID" value="MCL7026717.1"/>
    <property type="molecule type" value="Genomic_DNA"/>
</dbReference>
<dbReference type="PROSITE" id="PS00010">
    <property type="entry name" value="ASX_HYDROXYL"/>
    <property type="match status" value="1"/>
</dbReference>
<sequence length="57" mass="5979">INECEEHDNNPCEGICTNTMGSYTCTCPEGSHGDGTKLGSGCIQTNKSDSPIVKVTT</sequence>
<evidence type="ECO:0000259" key="5">
    <source>
        <dbReference type="SMART" id="SM00179"/>
    </source>
</evidence>
<dbReference type="InterPro" id="IPR049883">
    <property type="entry name" value="NOTCH1_EGF-like"/>
</dbReference>
<accession>A0AA41V071</accession>
<evidence type="ECO:0000313" key="9">
    <source>
        <dbReference type="Proteomes" id="UP001177140"/>
    </source>
</evidence>
<evidence type="ECO:0000256" key="4">
    <source>
        <dbReference type="ARBA" id="ARBA00023157"/>
    </source>
</evidence>
<dbReference type="SMART" id="SM00181">
    <property type="entry name" value="EGF"/>
    <property type="match status" value="1"/>
</dbReference>
<dbReference type="Gene3D" id="2.10.25.10">
    <property type="entry name" value="Laminin"/>
    <property type="match status" value="1"/>
</dbReference>
<name>A0AA41V071_PAPNU</name>
<dbReference type="SUPFAM" id="SSF57196">
    <property type="entry name" value="EGF/Laminin"/>
    <property type="match status" value="1"/>
</dbReference>
<dbReference type="AlphaFoldDB" id="A0AA41V071"/>
<evidence type="ECO:0000313" key="7">
    <source>
        <dbReference type="EMBL" id="MCL7026717.1"/>
    </source>
</evidence>
<evidence type="ECO:0000313" key="8">
    <source>
        <dbReference type="EMBL" id="MCL7045414.1"/>
    </source>
</evidence>
<evidence type="ECO:0000256" key="3">
    <source>
        <dbReference type="ARBA" id="ARBA00022737"/>
    </source>
</evidence>
<gene>
    <name evidence="7" type="ORF">MKW94_018034</name>
    <name evidence="8" type="ORF">MKW94_018773</name>
</gene>